<proteinExistence type="predicted"/>
<dbReference type="RefSeq" id="WP_101396149.1">
    <property type="nucleotide sequence ID" value="NZ_PJNE01000001.1"/>
</dbReference>
<protein>
    <submittedName>
        <fullName evidence="3">GH15 family glucan-1,4-alpha-glucosidase</fullName>
    </submittedName>
</protein>
<reference evidence="3 4" key="1">
    <citation type="submission" date="2017-12" db="EMBL/GenBank/DDBJ databases">
        <title>Sequencing the genomes of 1000 Actinobacteria strains.</title>
        <authorList>
            <person name="Klenk H.-P."/>
        </authorList>
    </citation>
    <scope>NUCLEOTIDE SEQUENCE [LARGE SCALE GENOMIC DNA]</scope>
    <source>
        <strain evidence="3 4">DSM 12806</strain>
    </source>
</reference>
<dbReference type="PANTHER" id="PTHR31616">
    <property type="entry name" value="TREHALASE"/>
    <property type="match status" value="1"/>
</dbReference>
<sequence>MTGSSRAPADLSYPPQVVREYAFLGDGYRGALIGPRGDVGWLCAPTWDSPPALARLIGGDGVYAVTPHDPFVWGGSYEPGSLIWRSRWTTAQARLECREALACPSDPHRLVLLRRIRPLYGPCSVDIVLQVADGFERSPLSARRDDSGAWVLESGTRRARWTGAGDARLDRDGVLRLHLDVAAGEHHDLVLEISDRALPELPDPARLWATTESYWHDTVPAFESSAAPRDARHAYAVLRGLTSPGGGGMVAAATLGMPERVEAGRNYDYRYVWLRDQAYAGLAVSVDQPDPLMDEAVALSTARVLEHGPDLAPAYRLDGRLPPRERDLDLPGYPGGKVVAGNWVRGQFQLDVCGELLQLYATSARHDHLTVDDVRALTQVVDIIEQRWDEPDAGVWELDDQWWTQSRLACVAGLRAAAAQLSGPQAGRLVSLADAVMAETSRRCLGPDGAWQRAPGLTGVDASLLLPPVRGALSPADPRSLATLAAVSRDLVEDGYVYRYQPDDRPLGEAEGAFLLCGFGMSLAHLAAGDRVEAFRWFERQRASCGPAGLLSEEFDVRERQLRGNLPQGFVHALLLECAQRLGATGEGPGTD</sequence>
<dbReference type="Pfam" id="PF00723">
    <property type="entry name" value="Glyco_hydro_15"/>
    <property type="match status" value="1"/>
</dbReference>
<dbReference type="InterPro" id="IPR012341">
    <property type="entry name" value="6hp_glycosidase-like_sf"/>
</dbReference>
<dbReference type="InterPro" id="IPR011613">
    <property type="entry name" value="GH15-like"/>
</dbReference>
<dbReference type="Gene3D" id="1.50.10.10">
    <property type="match status" value="1"/>
</dbReference>
<dbReference type="OrthoDB" id="3902805at2"/>
<comment type="caution">
    <text evidence="3">The sequence shown here is derived from an EMBL/GenBank/DDBJ whole genome shotgun (WGS) entry which is preliminary data.</text>
</comment>
<dbReference type="GO" id="GO:0015927">
    <property type="term" value="F:trehalase activity"/>
    <property type="evidence" value="ECO:0007669"/>
    <property type="project" value="TreeGrafter"/>
</dbReference>
<feature type="domain" description="GH15-like" evidence="1">
    <location>
        <begin position="243"/>
        <end position="579"/>
    </location>
</feature>
<organism evidence="3 4">
    <name type="scientific">Phycicoccus duodecadis</name>
    <dbReference type="NCBI Taxonomy" id="173053"/>
    <lineage>
        <taxon>Bacteria</taxon>
        <taxon>Bacillati</taxon>
        <taxon>Actinomycetota</taxon>
        <taxon>Actinomycetes</taxon>
        <taxon>Micrococcales</taxon>
        <taxon>Intrasporangiaceae</taxon>
        <taxon>Phycicoccus</taxon>
    </lineage>
</organism>
<gene>
    <name evidence="3" type="ORF">ATL31_2623</name>
</gene>
<dbReference type="InterPro" id="IPR045582">
    <property type="entry name" value="Trehalase-like_N"/>
</dbReference>
<dbReference type="Pfam" id="PF19291">
    <property type="entry name" value="TREH_N"/>
    <property type="match status" value="1"/>
</dbReference>
<dbReference type="EMBL" id="PJNE01000001">
    <property type="protein sequence ID" value="PKW27772.1"/>
    <property type="molecule type" value="Genomic_DNA"/>
</dbReference>
<dbReference type="Proteomes" id="UP000233781">
    <property type="component" value="Unassembled WGS sequence"/>
</dbReference>
<keyword evidence="4" id="KW-1185">Reference proteome</keyword>
<evidence type="ECO:0000259" key="2">
    <source>
        <dbReference type="Pfam" id="PF19291"/>
    </source>
</evidence>
<dbReference type="AlphaFoldDB" id="A0A2N3YLQ6"/>
<evidence type="ECO:0000313" key="4">
    <source>
        <dbReference type="Proteomes" id="UP000233781"/>
    </source>
</evidence>
<evidence type="ECO:0000313" key="3">
    <source>
        <dbReference type="EMBL" id="PKW27772.1"/>
    </source>
</evidence>
<evidence type="ECO:0000259" key="1">
    <source>
        <dbReference type="Pfam" id="PF00723"/>
    </source>
</evidence>
<feature type="domain" description="Trehalase-like N-terminal" evidence="2">
    <location>
        <begin position="21"/>
        <end position="116"/>
    </location>
</feature>
<dbReference type="GO" id="GO:0005993">
    <property type="term" value="P:trehalose catabolic process"/>
    <property type="evidence" value="ECO:0007669"/>
    <property type="project" value="TreeGrafter"/>
</dbReference>
<dbReference type="SUPFAM" id="SSF48208">
    <property type="entry name" value="Six-hairpin glycosidases"/>
    <property type="match status" value="1"/>
</dbReference>
<dbReference type="PANTHER" id="PTHR31616:SF10">
    <property type="entry name" value="TREHALASE"/>
    <property type="match status" value="1"/>
</dbReference>
<dbReference type="InterPro" id="IPR008928">
    <property type="entry name" value="6-hairpin_glycosidase_sf"/>
</dbReference>
<name>A0A2N3YLQ6_9MICO</name>
<accession>A0A2N3YLQ6</accession>